<evidence type="ECO:0000256" key="2">
    <source>
        <dbReference type="SAM" id="SignalP"/>
    </source>
</evidence>
<sequence>MRSFPSASLSCCLLLAAATFLAACNSPDTSRAPSSTPGEAPPFVPATGPTDDPAASSPGATPGAATASVPAASNPPALSTTDSLQYLLSPGRVGQLRLNMTEAALLQVVPYERMRETKLSIEGIDYPAYELPDPKRPSAPPLLLEMVGDSAEGFRLWRVRVRDPRFRTAEGIGVGSPFGAAVQQYGISTVELADAGLVAVSDQMRMTWMLDAKSVPNLRGGRLTVADIPPATRITGVLLFR</sequence>
<accession>A0A7G7W2I2</accession>
<evidence type="ECO:0000313" key="3">
    <source>
        <dbReference type="EMBL" id="QNH60575.1"/>
    </source>
</evidence>
<evidence type="ECO:0000313" key="4">
    <source>
        <dbReference type="Proteomes" id="UP000515489"/>
    </source>
</evidence>
<feature type="compositionally biased region" description="Low complexity" evidence="1">
    <location>
        <begin position="53"/>
        <end position="76"/>
    </location>
</feature>
<dbReference type="Proteomes" id="UP000515489">
    <property type="component" value="Chromosome"/>
</dbReference>
<dbReference type="AlphaFoldDB" id="A0A7G7W2I2"/>
<dbReference type="EMBL" id="CP060202">
    <property type="protein sequence ID" value="QNH60575.1"/>
    <property type="molecule type" value="Genomic_DNA"/>
</dbReference>
<dbReference type="KEGG" id="hsk:H4317_10210"/>
<feature type="compositionally biased region" description="Polar residues" evidence="1">
    <location>
        <begin position="26"/>
        <end position="37"/>
    </location>
</feature>
<reference evidence="3 4" key="1">
    <citation type="submission" date="2020-08" db="EMBL/GenBank/DDBJ databases">
        <title>Hymenobacter sp. S2-20-2 genome sequencing.</title>
        <authorList>
            <person name="Jin L."/>
        </authorList>
    </citation>
    <scope>NUCLEOTIDE SEQUENCE [LARGE SCALE GENOMIC DNA]</scope>
    <source>
        <strain evidence="3 4">S2-20-2</strain>
    </source>
</reference>
<feature type="region of interest" description="Disordered" evidence="1">
    <location>
        <begin position="26"/>
        <end position="76"/>
    </location>
</feature>
<protein>
    <submittedName>
        <fullName evidence="3">Uncharacterized protein</fullName>
    </submittedName>
</protein>
<organism evidence="3 4">
    <name type="scientific">Hymenobacter sediminicola</name>
    <dbReference type="NCBI Taxonomy" id="2761579"/>
    <lineage>
        <taxon>Bacteria</taxon>
        <taxon>Pseudomonadati</taxon>
        <taxon>Bacteroidota</taxon>
        <taxon>Cytophagia</taxon>
        <taxon>Cytophagales</taxon>
        <taxon>Hymenobacteraceae</taxon>
        <taxon>Hymenobacter</taxon>
    </lineage>
</organism>
<feature type="chain" id="PRO_5028912289" evidence="2">
    <location>
        <begin position="23"/>
        <end position="241"/>
    </location>
</feature>
<evidence type="ECO:0000256" key="1">
    <source>
        <dbReference type="SAM" id="MobiDB-lite"/>
    </source>
</evidence>
<name>A0A7G7W2I2_9BACT</name>
<feature type="signal peptide" evidence="2">
    <location>
        <begin position="1"/>
        <end position="22"/>
    </location>
</feature>
<proteinExistence type="predicted"/>
<dbReference type="RefSeq" id="WP_185886380.1">
    <property type="nucleotide sequence ID" value="NZ_CP060202.1"/>
</dbReference>
<keyword evidence="2" id="KW-0732">Signal</keyword>
<dbReference type="PROSITE" id="PS51257">
    <property type="entry name" value="PROKAR_LIPOPROTEIN"/>
    <property type="match status" value="1"/>
</dbReference>
<gene>
    <name evidence="3" type="ORF">H4317_10210</name>
</gene>
<keyword evidence="4" id="KW-1185">Reference proteome</keyword>